<dbReference type="Gene3D" id="1.10.10.2840">
    <property type="entry name" value="PucR C-terminal helix-turn-helix domain"/>
    <property type="match status" value="1"/>
</dbReference>
<name>A0A845QZB6_9CLOT</name>
<sequence>MSTKIQLQEELNIINLSTSYDLYVDTVKNEDKNLIYNYNNNENNYYIYSNLENITTNEKNILRILISEKLNIYSNDTHSNKILNNILKNNLNTEQIAEKLNCLYINKNDKLVIIGLKIYKRDRLNDAFEILVNLEEIDIISIFDDEFILIVVNNSIEKAVELSRLIVELIEIEMLENINIGISSSDIAINIKNLYRESIDTIKITEKFSIPSNVNLYKDIFIYKVISLINYDDIKKLYEDIEEYKINELNKDDIKTAEVFLNLSLNISESARKLYVHRNTLIYRLEKIKKHTGLDLRNFEHALKFKFILILKSFINYNKRK</sequence>
<reference evidence="2 3" key="1">
    <citation type="submission" date="2018-08" db="EMBL/GenBank/DDBJ databases">
        <title>Murine metabolic-syndrome-specific gut microbial biobank.</title>
        <authorList>
            <person name="Liu C."/>
        </authorList>
    </citation>
    <scope>NUCLEOTIDE SEQUENCE [LARGE SCALE GENOMIC DNA]</scope>
    <source>
        <strain evidence="2 3">583</strain>
    </source>
</reference>
<dbReference type="EMBL" id="QXXA01000015">
    <property type="protein sequence ID" value="NBI07825.1"/>
    <property type="molecule type" value="Genomic_DNA"/>
</dbReference>
<accession>A0A845QZB6</accession>
<evidence type="ECO:0000313" key="2">
    <source>
        <dbReference type="EMBL" id="NBI07825.1"/>
    </source>
</evidence>
<dbReference type="InterPro" id="IPR042070">
    <property type="entry name" value="PucR_C-HTH_sf"/>
</dbReference>
<dbReference type="InterPro" id="IPR051448">
    <property type="entry name" value="CdaR-like_regulators"/>
</dbReference>
<keyword evidence="3" id="KW-1185">Reference proteome</keyword>
<evidence type="ECO:0000313" key="3">
    <source>
        <dbReference type="Proteomes" id="UP000467132"/>
    </source>
</evidence>
<organism evidence="2 3">
    <name type="scientific">Senegalia massiliensis</name>
    <dbReference type="NCBI Taxonomy" id="1720316"/>
    <lineage>
        <taxon>Bacteria</taxon>
        <taxon>Bacillati</taxon>
        <taxon>Bacillota</taxon>
        <taxon>Clostridia</taxon>
        <taxon>Eubacteriales</taxon>
        <taxon>Clostridiaceae</taxon>
        <taxon>Senegalia</taxon>
    </lineage>
</organism>
<protein>
    <submittedName>
        <fullName evidence="2">PucR family transcriptional regulator</fullName>
    </submittedName>
</protein>
<dbReference type="Proteomes" id="UP000467132">
    <property type="component" value="Unassembled WGS sequence"/>
</dbReference>
<feature type="domain" description="PucR C-terminal helix-turn-helix" evidence="1">
    <location>
        <begin position="255"/>
        <end position="309"/>
    </location>
</feature>
<dbReference type="OrthoDB" id="9792148at2"/>
<evidence type="ECO:0000259" key="1">
    <source>
        <dbReference type="Pfam" id="PF13556"/>
    </source>
</evidence>
<proteinExistence type="predicted"/>
<dbReference type="PANTHER" id="PTHR33744">
    <property type="entry name" value="CARBOHYDRATE DIACID REGULATOR"/>
    <property type="match status" value="1"/>
</dbReference>
<dbReference type="RefSeq" id="WP_160198291.1">
    <property type="nucleotide sequence ID" value="NZ_QXXA01000015.1"/>
</dbReference>
<gene>
    <name evidence="2" type="ORF">D3Z33_13270</name>
</gene>
<dbReference type="AlphaFoldDB" id="A0A845QZB6"/>
<dbReference type="Pfam" id="PF13556">
    <property type="entry name" value="HTH_30"/>
    <property type="match status" value="1"/>
</dbReference>
<comment type="caution">
    <text evidence="2">The sequence shown here is derived from an EMBL/GenBank/DDBJ whole genome shotgun (WGS) entry which is preliminary data.</text>
</comment>
<dbReference type="InterPro" id="IPR025736">
    <property type="entry name" value="PucR_C-HTH_dom"/>
</dbReference>